<sequence length="163" mass="16623">MRLIGNTVISVYTTRSSTTYSYLLRKGHKRLQLMSVNQTNSNDKVKLEPHSESVVQAEGNFHKAPAASHQSTGTVQVKAGEMSRVAPPNTPAPAVGTATSGVTKVAPQNTPAPVVGMATSGVPKVKPGNTTAPAVGMATSGVPKVAPQNTPAPAVGMATSGVP</sequence>
<dbReference type="Proteomes" id="UP000747542">
    <property type="component" value="Unassembled WGS sequence"/>
</dbReference>
<feature type="region of interest" description="Disordered" evidence="1">
    <location>
        <begin position="84"/>
        <end position="107"/>
    </location>
</feature>
<proteinExistence type="predicted"/>
<protein>
    <submittedName>
        <fullName evidence="2">Uncharacterized protein</fullName>
    </submittedName>
</protein>
<feature type="region of interest" description="Disordered" evidence="1">
    <location>
        <begin position="141"/>
        <end position="163"/>
    </location>
</feature>
<organism evidence="2 3">
    <name type="scientific">Homarus americanus</name>
    <name type="common">American lobster</name>
    <dbReference type="NCBI Taxonomy" id="6706"/>
    <lineage>
        <taxon>Eukaryota</taxon>
        <taxon>Metazoa</taxon>
        <taxon>Ecdysozoa</taxon>
        <taxon>Arthropoda</taxon>
        <taxon>Crustacea</taxon>
        <taxon>Multicrustacea</taxon>
        <taxon>Malacostraca</taxon>
        <taxon>Eumalacostraca</taxon>
        <taxon>Eucarida</taxon>
        <taxon>Decapoda</taxon>
        <taxon>Pleocyemata</taxon>
        <taxon>Astacidea</taxon>
        <taxon>Nephropoidea</taxon>
        <taxon>Nephropidae</taxon>
        <taxon>Homarus</taxon>
    </lineage>
</organism>
<evidence type="ECO:0000256" key="1">
    <source>
        <dbReference type="SAM" id="MobiDB-lite"/>
    </source>
</evidence>
<reference evidence="2" key="1">
    <citation type="journal article" date="2021" name="Sci. Adv.">
        <title>The American lobster genome reveals insights on longevity, neural, and immune adaptations.</title>
        <authorList>
            <person name="Polinski J.M."/>
            <person name="Zimin A.V."/>
            <person name="Clark K.F."/>
            <person name="Kohn A.B."/>
            <person name="Sadowski N."/>
            <person name="Timp W."/>
            <person name="Ptitsyn A."/>
            <person name="Khanna P."/>
            <person name="Romanova D.Y."/>
            <person name="Williams P."/>
            <person name="Greenwood S.J."/>
            <person name="Moroz L.L."/>
            <person name="Walt D.R."/>
            <person name="Bodnar A.G."/>
        </authorList>
    </citation>
    <scope>NUCLEOTIDE SEQUENCE</scope>
    <source>
        <strain evidence="2">GMGI-L3</strain>
    </source>
</reference>
<dbReference type="EMBL" id="JAHLQT010022636">
    <property type="protein sequence ID" value="KAG7166263.1"/>
    <property type="molecule type" value="Genomic_DNA"/>
</dbReference>
<keyword evidence="3" id="KW-1185">Reference proteome</keyword>
<comment type="caution">
    <text evidence="2">The sequence shown here is derived from an EMBL/GenBank/DDBJ whole genome shotgun (WGS) entry which is preliminary data.</text>
</comment>
<name>A0A8J5K2G7_HOMAM</name>
<evidence type="ECO:0000313" key="3">
    <source>
        <dbReference type="Proteomes" id="UP000747542"/>
    </source>
</evidence>
<dbReference type="AlphaFoldDB" id="A0A8J5K2G7"/>
<accession>A0A8J5K2G7</accession>
<evidence type="ECO:0000313" key="2">
    <source>
        <dbReference type="EMBL" id="KAG7166263.1"/>
    </source>
</evidence>
<gene>
    <name evidence="2" type="ORF">Hamer_G011092</name>
</gene>
<feature type="compositionally biased region" description="Polar residues" evidence="1">
    <location>
        <begin position="97"/>
        <end position="107"/>
    </location>
</feature>
<feature type="non-terminal residue" evidence="2">
    <location>
        <position position="163"/>
    </location>
</feature>